<protein>
    <submittedName>
        <fullName evidence="1">Uncharacterized protein</fullName>
    </submittedName>
</protein>
<accession>A0A2P5Y553</accession>
<dbReference type="EMBL" id="KZ663686">
    <property type="protein sequence ID" value="PPS10730.1"/>
    <property type="molecule type" value="Genomic_DNA"/>
</dbReference>
<sequence length="83" mass="9129">MVVGQFGGVTVGVKGKGRKRDSGCAVVLGEKGQGERLFVRRRGGEGINGEEGVRDEENRLQEESSGWWDNGRREWPVDVIINS</sequence>
<reference evidence="1 2" key="1">
    <citation type="submission" date="2015-01" db="EMBL/GenBank/DDBJ databases">
        <title>Genome of allotetraploid Gossypium barbadense reveals genomic plasticity and fiber elongation in cotton evolution.</title>
        <authorList>
            <person name="Chen X."/>
            <person name="Liu X."/>
            <person name="Zhao B."/>
            <person name="Zheng H."/>
            <person name="Hu Y."/>
            <person name="Lu G."/>
            <person name="Yang C."/>
            <person name="Chen J."/>
            <person name="Shan C."/>
            <person name="Zhang L."/>
            <person name="Zhou Y."/>
            <person name="Wang L."/>
            <person name="Guo W."/>
            <person name="Bai Y."/>
            <person name="Ruan J."/>
            <person name="Shangguan X."/>
            <person name="Mao Y."/>
            <person name="Jiang J."/>
            <person name="Zhu Y."/>
            <person name="Lei J."/>
            <person name="Kang H."/>
            <person name="Chen S."/>
            <person name="He X."/>
            <person name="Wang R."/>
            <person name="Wang Y."/>
            <person name="Chen J."/>
            <person name="Wang L."/>
            <person name="Yu S."/>
            <person name="Wang B."/>
            <person name="Wei J."/>
            <person name="Song S."/>
            <person name="Lu X."/>
            <person name="Gao Z."/>
            <person name="Gu W."/>
            <person name="Deng X."/>
            <person name="Ma D."/>
            <person name="Wang S."/>
            <person name="Liang W."/>
            <person name="Fang L."/>
            <person name="Cai C."/>
            <person name="Zhu X."/>
            <person name="Zhou B."/>
            <person name="Zhang Y."/>
            <person name="Chen Z."/>
            <person name="Xu S."/>
            <person name="Zhu R."/>
            <person name="Wang S."/>
            <person name="Zhang T."/>
            <person name="Zhao G."/>
        </authorList>
    </citation>
    <scope>NUCLEOTIDE SEQUENCE [LARGE SCALE GENOMIC DNA]</scope>
    <source>
        <strain evidence="2">cv. Xinhai21</strain>
        <tissue evidence="1">Leaf</tissue>
    </source>
</reference>
<evidence type="ECO:0000313" key="1">
    <source>
        <dbReference type="EMBL" id="PPS10730.1"/>
    </source>
</evidence>
<gene>
    <name evidence="1" type="ORF">GOBAR_AA09913</name>
</gene>
<organism evidence="1 2">
    <name type="scientific">Gossypium barbadense</name>
    <name type="common">Sea Island cotton</name>
    <name type="synonym">Hibiscus barbadensis</name>
    <dbReference type="NCBI Taxonomy" id="3634"/>
    <lineage>
        <taxon>Eukaryota</taxon>
        <taxon>Viridiplantae</taxon>
        <taxon>Streptophyta</taxon>
        <taxon>Embryophyta</taxon>
        <taxon>Tracheophyta</taxon>
        <taxon>Spermatophyta</taxon>
        <taxon>Magnoliopsida</taxon>
        <taxon>eudicotyledons</taxon>
        <taxon>Gunneridae</taxon>
        <taxon>Pentapetalae</taxon>
        <taxon>rosids</taxon>
        <taxon>malvids</taxon>
        <taxon>Malvales</taxon>
        <taxon>Malvaceae</taxon>
        <taxon>Malvoideae</taxon>
        <taxon>Gossypium</taxon>
    </lineage>
</organism>
<dbReference type="Proteomes" id="UP000239757">
    <property type="component" value="Unassembled WGS sequence"/>
</dbReference>
<proteinExistence type="predicted"/>
<name>A0A2P5Y553_GOSBA</name>
<evidence type="ECO:0000313" key="2">
    <source>
        <dbReference type="Proteomes" id="UP000239757"/>
    </source>
</evidence>
<dbReference type="AlphaFoldDB" id="A0A2P5Y553"/>